<dbReference type="Gene3D" id="3.40.50.720">
    <property type="entry name" value="NAD(P)-binding Rossmann-like Domain"/>
    <property type="match status" value="1"/>
</dbReference>
<dbReference type="Proteomes" id="UP000660745">
    <property type="component" value="Unassembled WGS sequence"/>
</dbReference>
<evidence type="ECO:0000256" key="3">
    <source>
        <dbReference type="ARBA" id="ARBA00022723"/>
    </source>
</evidence>
<dbReference type="CDD" id="cd08255">
    <property type="entry name" value="2-desacetyl-2-hydroxyethyl_bacteriochlorophyllide_like"/>
    <property type="match status" value="1"/>
</dbReference>
<evidence type="ECO:0000256" key="1">
    <source>
        <dbReference type="ARBA" id="ARBA00001947"/>
    </source>
</evidence>
<dbReference type="GO" id="GO:0016491">
    <property type="term" value="F:oxidoreductase activity"/>
    <property type="evidence" value="ECO:0007669"/>
    <property type="project" value="UniProtKB-KW"/>
</dbReference>
<evidence type="ECO:0000256" key="5">
    <source>
        <dbReference type="ARBA" id="ARBA00023002"/>
    </source>
</evidence>
<dbReference type="PANTHER" id="PTHR43350:SF19">
    <property type="entry name" value="D-GULOSIDE 3-DEHYDROGENASE"/>
    <property type="match status" value="1"/>
</dbReference>
<evidence type="ECO:0000256" key="4">
    <source>
        <dbReference type="ARBA" id="ARBA00022833"/>
    </source>
</evidence>
<reference evidence="7" key="1">
    <citation type="journal article" date="2014" name="Int. J. Syst. Evol. Microbiol.">
        <title>Complete genome sequence of Corynebacterium casei LMG S-19264T (=DSM 44701T), isolated from a smear-ripened cheese.</title>
        <authorList>
            <consortium name="US DOE Joint Genome Institute (JGI-PGF)"/>
            <person name="Walter F."/>
            <person name="Albersmeier A."/>
            <person name="Kalinowski J."/>
            <person name="Ruckert C."/>
        </authorList>
    </citation>
    <scope>NUCLEOTIDE SEQUENCE</scope>
    <source>
        <strain evidence="7">CGMCC 4.7430</strain>
    </source>
</reference>
<dbReference type="PANTHER" id="PTHR43350">
    <property type="entry name" value="NAD-DEPENDENT ALCOHOL DEHYDROGENASE"/>
    <property type="match status" value="1"/>
</dbReference>
<feature type="domain" description="Alcohol dehydrogenase-like C-terminal" evidence="6">
    <location>
        <begin position="166"/>
        <end position="281"/>
    </location>
</feature>
<dbReference type="InterPro" id="IPR011032">
    <property type="entry name" value="GroES-like_sf"/>
</dbReference>
<keyword evidence="4" id="KW-0862">Zinc</keyword>
<comment type="similarity">
    <text evidence="2">Belongs to the zinc-containing alcohol dehydrogenase family.</text>
</comment>
<keyword evidence="8" id="KW-1185">Reference proteome</keyword>
<reference evidence="7" key="2">
    <citation type="submission" date="2020-09" db="EMBL/GenBank/DDBJ databases">
        <authorList>
            <person name="Sun Q."/>
            <person name="Zhou Y."/>
        </authorList>
    </citation>
    <scope>NUCLEOTIDE SEQUENCE</scope>
    <source>
        <strain evidence="7">CGMCC 4.7430</strain>
    </source>
</reference>
<dbReference type="EMBL" id="BMNK01000003">
    <property type="protein sequence ID" value="GGP05018.1"/>
    <property type="molecule type" value="Genomic_DNA"/>
</dbReference>
<gene>
    <name evidence="7" type="ORF">GCM10012278_22750</name>
</gene>
<keyword evidence="5" id="KW-0560">Oxidoreductase</keyword>
<dbReference type="GO" id="GO:0046872">
    <property type="term" value="F:metal ion binding"/>
    <property type="evidence" value="ECO:0007669"/>
    <property type="project" value="UniProtKB-KW"/>
</dbReference>
<dbReference type="Gene3D" id="3.90.180.10">
    <property type="entry name" value="Medium-chain alcohol dehydrogenases, catalytic domain"/>
    <property type="match status" value="1"/>
</dbReference>
<sequence>MWEMRVITFQEPGLVSVSLEQPAELVPGSVRVRTLFSGVSAGTELTAYRGTNPYLNRKWDTDQRLFLDGNTHAYPLSGWGYQEVGEVVEAAPDVADPPVGSLVWGIWGHRGEAVVPAAKLVGHVLPPGADPIAGVFARVGAIALNAVHAADIHLGDQVAVFGQGVIGLLATRLAVLSGARVVAADAIPARLELARQYGAAETFDVRSGSVAEFIRKRIEGADTAIELSGSSLGLHEAVRTVRKGGRVVAAGFYQGDGVGLRLGEEFHHNQVQLVSSQIGGVASWLAHRWDVERLQRTFMETVHRGDIDVTDLISHVVPVDAAAAAFELIDKHPSEVLQLVFTFEESQ</sequence>
<dbReference type="Pfam" id="PF00107">
    <property type="entry name" value="ADH_zinc_N"/>
    <property type="match status" value="1"/>
</dbReference>
<dbReference type="InterPro" id="IPR013149">
    <property type="entry name" value="ADH-like_C"/>
</dbReference>
<evidence type="ECO:0000256" key="2">
    <source>
        <dbReference type="ARBA" id="ARBA00008072"/>
    </source>
</evidence>
<comment type="cofactor">
    <cofactor evidence="1">
        <name>Zn(2+)</name>
        <dbReference type="ChEBI" id="CHEBI:29105"/>
    </cofactor>
</comment>
<accession>A0A918A3R4</accession>
<dbReference type="SUPFAM" id="SSF50129">
    <property type="entry name" value="GroES-like"/>
    <property type="match status" value="1"/>
</dbReference>
<keyword evidence="3" id="KW-0479">Metal-binding</keyword>
<evidence type="ECO:0000313" key="8">
    <source>
        <dbReference type="Proteomes" id="UP000660745"/>
    </source>
</evidence>
<name>A0A918A3R4_9ACTN</name>
<dbReference type="InterPro" id="IPR036291">
    <property type="entry name" value="NAD(P)-bd_dom_sf"/>
</dbReference>
<comment type="caution">
    <text evidence="7">The sequence shown here is derived from an EMBL/GenBank/DDBJ whole genome shotgun (WGS) entry which is preliminary data.</text>
</comment>
<protein>
    <submittedName>
        <fullName evidence="7">Oxidoreductase</fullName>
    </submittedName>
</protein>
<evidence type="ECO:0000259" key="6">
    <source>
        <dbReference type="Pfam" id="PF00107"/>
    </source>
</evidence>
<dbReference type="AlphaFoldDB" id="A0A918A3R4"/>
<evidence type="ECO:0000313" key="7">
    <source>
        <dbReference type="EMBL" id="GGP05018.1"/>
    </source>
</evidence>
<organism evidence="7 8">
    <name type="scientific">Nonomuraea glycinis</name>
    <dbReference type="NCBI Taxonomy" id="2047744"/>
    <lineage>
        <taxon>Bacteria</taxon>
        <taxon>Bacillati</taxon>
        <taxon>Actinomycetota</taxon>
        <taxon>Actinomycetes</taxon>
        <taxon>Streptosporangiales</taxon>
        <taxon>Streptosporangiaceae</taxon>
        <taxon>Nonomuraea</taxon>
    </lineage>
</organism>
<dbReference type="SUPFAM" id="SSF51735">
    <property type="entry name" value="NAD(P)-binding Rossmann-fold domains"/>
    <property type="match status" value="1"/>
</dbReference>
<proteinExistence type="inferred from homology"/>